<comment type="caution">
    <text evidence="1">The sequence shown here is derived from an EMBL/GenBank/DDBJ whole genome shotgun (WGS) entry which is preliminary data.</text>
</comment>
<evidence type="ECO:0000313" key="2">
    <source>
        <dbReference type="Proteomes" id="UP000640426"/>
    </source>
</evidence>
<dbReference type="EMBL" id="JAELXS010000002">
    <property type="protein sequence ID" value="MBJ6121222.1"/>
    <property type="molecule type" value="Genomic_DNA"/>
</dbReference>
<keyword evidence="2" id="KW-1185">Reference proteome</keyword>
<name>A0ABS0XMI4_9SPHN</name>
<accession>A0ABS0XMI4</accession>
<organism evidence="1 2">
    <name type="scientific">Sphingomonas mollis</name>
    <dbReference type="NCBI Taxonomy" id="2795726"/>
    <lineage>
        <taxon>Bacteria</taxon>
        <taxon>Pseudomonadati</taxon>
        <taxon>Pseudomonadota</taxon>
        <taxon>Alphaproteobacteria</taxon>
        <taxon>Sphingomonadales</taxon>
        <taxon>Sphingomonadaceae</taxon>
        <taxon>Sphingomonas</taxon>
    </lineage>
</organism>
<reference evidence="2" key="1">
    <citation type="submission" date="2020-12" db="EMBL/GenBank/DDBJ databases">
        <title>Hymenobacter sp.</title>
        <authorList>
            <person name="Kim M.K."/>
        </authorList>
    </citation>
    <scope>NUCLEOTIDE SEQUENCE [LARGE SCALE GENOMIC DNA]</scope>
    <source>
        <strain evidence="2">BT553</strain>
    </source>
</reference>
<evidence type="ECO:0000313" key="1">
    <source>
        <dbReference type="EMBL" id="MBJ6121222.1"/>
    </source>
</evidence>
<gene>
    <name evidence="1" type="ORF">JAO74_05385</name>
</gene>
<sequence>MRADLADVRLAELVFAPHYAAPMPRVLTIDSELREARAQDSSVIVMLNKGDAFEVLDLIGEAAWGIAPGNGLVGYLPAAALGKPSIEDVAA</sequence>
<dbReference type="Proteomes" id="UP000640426">
    <property type="component" value="Unassembled WGS sequence"/>
</dbReference>
<protein>
    <submittedName>
        <fullName evidence="1">SH3 domain-containing protein</fullName>
    </submittedName>
</protein>
<proteinExistence type="predicted"/>